<dbReference type="Gene3D" id="3.40.1490.10">
    <property type="entry name" value="Bit1"/>
    <property type="match status" value="1"/>
</dbReference>
<feature type="region of interest" description="Disordered" evidence="5">
    <location>
        <begin position="42"/>
        <end position="78"/>
    </location>
</feature>
<evidence type="ECO:0000313" key="6">
    <source>
        <dbReference type="EMBL" id="KAJ0400317.1"/>
    </source>
</evidence>
<dbReference type="EC" id="3.1.1.29" evidence="1"/>
<dbReference type="EMBL" id="JAKCXM010000157">
    <property type="protein sequence ID" value="KAJ0400317.1"/>
    <property type="molecule type" value="Genomic_DNA"/>
</dbReference>
<dbReference type="SUPFAM" id="SSF102462">
    <property type="entry name" value="Peptidyl-tRNA hydrolase II"/>
    <property type="match status" value="1"/>
</dbReference>
<evidence type="ECO:0000256" key="2">
    <source>
        <dbReference type="ARBA" id="ARBA00022801"/>
    </source>
</evidence>
<dbReference type="Pfam" id="PF01981">
    <property type="entry name" value="PTH2"/>
    <property type="match status" value="1"/>
</dbReference>
<protein>
    <recommendedName>
        <fullName evidence="1">peptidyl-tRNA hydrolase</fullName>
        <ecNumber evidence="1">3.1.1.29</ecNumber>
    </recommendedName>
</protein>
<evidence type="ECO:0000313" key="7">
    <source>
        <dbReference type="Proteomes" id="UP001209570"/>
    </source>
</evidence>
<dbReference type="PANTHER" id="PTHR12649:SF11">
    <property type="entry name" value="PEPTIDYL-TRNA HYDROLASE 2, MITOCHONDRIAL"/>
    <property type="match status" value="1"/>
</dbReference>
<reference evidence="6" key="1">
    <citation type="submission" date="2021-12" db="EMBL/GenBank/DDBJ databases">
        <title>Prjna785345.</title>
        <authorList>
            <person name="Rujirawat T."/>
            <person name="Krajaejun T."/>
        </authorList>
    </citation>
    <scope>NUCLEOTIDE SEQUENCE</scope>
    <source>
        <strain evidence="6">Pi057C3</strain>
    </source>
</reference>
<keyword evidence="2" id="KW-0378">Hydrolase</keyword>
<evidence type="ECO:0000256" key="5">
    <source>
        <dbReference type="SAM" id="MobiDB-lite"/>
    </source>
</evidence>
<evidence type="ECO:0000256" key="1">
    <source>
        <dbReference type="ARBA" id="ARBA00013260"/>
    </source>
</evidence>
<feature type="compositionally biased region" description="Acidic residues" evidence="5">
    <location>
        <begin position="47"/>
        <end position="73"/>
    </location>
</feature>
<comment type="caution">
    <text evidence="6">The sequence shown here is derived from an EMBL/GenBank/DDBJ whole genome shotgun (WGS) entry which is preliminary data.</text>
</comment>
<accession>A0AAD5LJ31</accession>
<gene>
    <name evidence="6" type="ORF">P43SY_002065</name>
</gene>
<organism evidence="6 7">
    <name type="scientific">Pythium insidiosum</name>
    <name type="common">Pythiosis disease agent</name>
    <dbReference type="NCBI Taxonomy" id="114742"/>
    <lineage>
        <taxon>Eukaryota</taxon>
        <taxon>Sar</taxon>
        <taxon>Stramenopiles</taxon>
        <taxon>Oomycota</taxon>
        <taxon>Peronosporomycetes</taxon>
        <taxon>Pythiales</taxon>
        <taxon>Pythiaceae</taxon>
        <taxon>Pythium</taxon>
    </lineage>
</organism>
<dbReference type="CDD" id="cd02430">
    <property type="entry name" value="PTH2"/>
    <property type="match status" value="1"/>
</dbReference>
<dbReference type="FunFam" id="3.40.1490.10:FF:000001">
    <property type="entry name" value="Peptidyl-tRNA hydrolase 2"/>
    <property type="match status" value="1"/>
</dbReference>
<comment type="catalytic activity">
    <reaction evidence="4">
        <text>an N-acyl-L-alpha-aminoacyl-tRNA + H2O = an N-acyl-L-amino acid + a tRNA + H(+)</text>
        <dbReference type="Rhea" id="RHEA:54448"/>
        <dbReference type="Rhea" id="RHEA-COMP:10123"/>
        <dbReference type="Rhea" id="RHEA-COMP:13883"/>
        <dbReference type="ChEBI" id="CHEBI:15377"/>
        <dbReference type="ChEBI" id="CHEBI:15378"/>
        <dbReference type="ChEBI" id="CHEBI:59874"/>
        <dbReference type="ChEBI" id="CHEBI:78442"/>
        <dbReference type="ChEBI" id="CHEBI:138191"/>
        <dbReference type="EC" id="3.1.1.29"/>
    </reaction>
</comment>
<dbReference type="NCBIfam" id="NF003314">
    <property type="entry name" value="PRK04322.1"/>
    <property type="match status" value="1"/>
</dbReference>
<evidence type="ECO:0000256" key="3">
    <source>
        <dbReference type="ARBA" id="ARBA00038050"/>
    </source>
</evidence>
<dbReference type="NCBIfam" id="TIGR00283">
    <property type="entry name" value="arch_pth2"/>
    <property type="match status" value="1"/>
</dbReference>
<dbReference type="InterPro" id="IPR002833">
    <property type="entry name" value="PTH2"/>
</dbReference>
<dbReference type="InterPro" id="IPR023476">
    <property type="entry name" value="Pep_tRNA_hydro_II_dom_sf"/>
</dbReference>
<dbReference type="GO" id="GO:0004045">
    <property type="term" value="F:peptidyl-tRNA hydrolase activity"/>
    <property type="evidence" value="ECO:0007669"/>
    <property type="project" value="UniProtKB-EC"/>
</dbReference>
<sequence>MDDVVWKCSVAFLVGAATHYVVSKQLHGDSAAAAAVAVEDAKKTSAVDDDDDKSADVSEEGGDADDESSSDGEWEGKDELSWQPHKMVLCVRTDLKMGKGKIAAQCCHATLGAYKRAVKRTPNAVKAWEMLGQAKVCLKVDSEEEMLRLAEAATACGLINYIVVDAGRTQIAPDSKTVLGIGPAPIDAIDEVTGHLKLM</sequence>
<keyword evidence="7" id="KW-1185">Reference proteome</keyword>
<evidence type="ECO:0000256" key="4">
    <source>
        <dbReference type="ARBA" id="ARBA00048707"/>
    </source>
</evidence>
<proteinExistence type="inferred from homology"/>
<dbReference type="AlphaFoldDB" id="A0AAD5LJ31"/>
<dbReference type="Proteomes" id="UP001209570">
    <property type="component" value="Unassembled WGS sequence"/>
</dbReference>
<dbReference type="PANTHER" id="PTHR12649">
    <property type="entry name" value="PEPTIDYL-TRNA HYDROLASE 2"/>
    <property type="match status" value="1"/>
</dbReference>
<dbReference type="GO" id="GO:0005829">
    <property type="term" value="C:cytosol"/>
    <property type="evidence" value="ECO:0007669"/>
    <property type="project" value="TreeGrafter"/>
</dbReference>
<comment type="similarity">
    <text evidence="3">Belongs to the PTH2 family.</text>
</comment>
<name>A0AAD5LJ31_PYTIN</name>